<keyword evidence="1" id="KW-0732">Signal</keyword>
<dbReference type="Gene3D" id="2.60.40.10">
    <property type="entry name" value="Immunoglobulins"/>
    <property type="match status" value="1"/>
</dbReference>
<dbReference type="SUPFAM" id="SSF81296">
    <property type="entry name" value="E set domains"/>
    <property type="match status" value="1"/>
</dbReference>
<dbReference type="InterPro" id="IPR015202">
    <property type="entry name" value="GO-like_E_set"/>
</dbReference>
<dbReference type="EMBL" id="LAEV01001222">
    <property type="protein sequence ID" value="KKA28638.1"/>
    <property type="molecule type" value="Genomic_DNA"/>
</dbReference>
<dbReference type="InterPro" id="IPR002889">
    <property type="entry name" value="WSC_carb-bd"/>
</dbReference>
<evidence type="ECO:0000313" key="3">
    <source>
        <dbReference type="EMBL" id="KKA28638.1"/>
    </source>
</evidence>
<name>A0A0F4ZFH8_9PEZI</name>
<dbReference type="PANTHER" id="PTHR32208:SF105">
    <property type="entry name" value="COPPER RADICAL OXIDASE"/>
    <property type="match status" value="1"/>
</dbReference>
<dbReference type="Proteomes" id="UP000033483">
    <property type="component" value="Unassembled WGS sequence"/>
</dbReference>
<organism evidence="3 4">
    <name type="scientific">Thielaviopsis punctulata</name>
    <dbReference type="NCBI Taxonomy" id="72032"/>
    <lineage>
        <taxon>Eukaryota</taxon>
        <taxon>Fungi</taxon>
        <taxon>Dikarya</taxon>
        <taxon>Ascomycota</taxon>
        <taxon>Pezizomycotina</taxon>
        <taxon>Sordariomycetes</taxon>
        <taxon>Hypocreomycetidae</taxon>
        <taxon>Microascales</taxon>
        <taxon>Ceratocystidaceae</taxon>
        <taxon>Thielaviopsis</taxon>
    </lineage>
</organism>
<dbReference type="Pfam" id="PF01822">
    <property type="entry name" value="WSC"/>
    <property type="match status" value="4"/>
</dbReference>
<feature type="domain" description="WSC" evidence="2">
    <location>
        <begin position="301"/>
        <end position="394"/>
    </location>
</feature>
<sequence>MKALTVAAAAASASAAAVISQRDLGVGQSISGGWELVGCYTDVGRTISAASYTNSSMTNEQCTTYCQDLDMPYAGTEYYTECYCGSRLATGSELAADSSCSTPCSGNSTQACGGPNRLTMWNNPTMSTPQQPLNVTVAASGITWYSLGCKTEATGMRALSAAAFSTTTSMTLEACAAYCANYKLFGTEYGAECYCGNALNPGSVDANADDCSMQCSGNKLEYCGAGDRLSVYSVDKPVESSSSLGPTPATSLSSELSTIITSIVTGVSSSPTFITVTTTPSGTTSVSASTASPTADGLPSGWESYGCFVDGAQGRILSYQAPDNDSLTLALCATICEDAGYTVAGAEYSYQCFCGNAILNNASRADATDCNAACRGNPDEMCGGPDRMTILSAGGPPTIEAVPVPQTAGLGGSWSYVGCVEDGVNGQRTFPWQIIMPSMTADECTSKCSAFGFMAAGMEYGRECYCGDPADVTTANATLRPDSECSMPCAGNATGICGAGSRMTTYFWNTTAAGGDPLYAFDYPEADDPAAGAYEFLIGGVCIPLITSQAITGKVTFLEKSGTGPPNSTGAYELDLSEIDNFQAAWRTMHVKTDVFCAATVTLPDKAGRQLNIGGWSGTSTYGVRLYTPDGSPGVMGTNDWEENVNELSLQKGRWYPSAMVMTNGSVLVVGGEDGSNGAPVPSIEILPNPHNWAPIEKEWLRDTDPNNLYPFLFVLPSGNIFVGYWNRARLLDPVTLNTTRVLPNMPGSVADSTGGRTYPLEGTAVLLPQHAPYTDPVTVLICGGSTMGAGYAIDNCVSTQPDVEGAEWVLERMPSRRVMSCMAPLPDGTYLINNGAHQGVAGFGLATDPNLNALLYDPRKPVHQRITVAANTTVARLYHSESITLLDGRVLVSGSDPEDGVHPQEYRVEVFIPPYLRSGKPRPTFTLEESQRDWAYGSSYSFTLGSAPQNGDIEVSLLGSVGSTHGNSMGARTLFPAVSCSGTTCSVTAPPRVEICPPGWYQFFVLDGGIPAIGVYVRIGGDPAGLGNWPNYTDFTTPGV</sequence>
<dbReference type="OrthoDB" id="2019572at2759"/>
<evidence type="ECO:0000259" key="2">
    <source>
        <dbReference type="PROSITE" id="PS51212"/>
    </source>
</evidence>
<reference evidence="3 4" key="1">
    <citation type="submission" date="2015-03" db="EMBL/GenBank/DDBJ databases">
        <authorList>
            <person name="Radwan O."/>
            <person name="Al-Naeli F.A."/>
            <person name="Rendon G.A."/>
            <person name="Fields C."/>
        </authorList>
    </citation>
    <scope>NUCLEOTIDE SEQUENCE [LARGE SCALE GENOMIC DNA]</scope>
    <source>
        <strain evidence="3">CR-DP1</strain>
    </source>
</reference>
<dbReference type="SUPFAM" id="SSF50965">
    <property type="entry name" value="Galactose oxidase, central domain"/>
    <property type="match status" value="1"/>
</dbReference>
<comment type="caution">
    <text evidence="3">The sequence shown here is derived from an EMBL/GenBank/DDBJ whole genome shotgun (WGS) entry which is preliminary data.</text>
</comment>
<dbReference type="Gene3D" id="2.130.10.80">
    <property type="entry name" value="Galactose oxidase/kelch, beta-propeller"/>
    <property type="match status" value="1"/>
</dbReference>
<feature type="domain" description="WSC" evidence="2">
    <location>
        <begin position="413"/>
        <end position="509"/>
    </location>
</feature>
<dbReference type="InterPro" id="IPR011043">
    <property type="entry name" value="Gal_Oxase/kelch_b-propeller"/>
</dbReference>
<protein>
    <recommendedName>
        <fullName evidence="2">WSC domain-containing protein</fullName>
    </recommendedName>
</protein>
<feature type="domain" description="WSC" evidence="2">
    <location>
        <begin position="33"/>
        <end position="124"/>
    </location>
</feature>
<dbReference type="SMART" id="SM00321">
    <property type="entry name" value="WSC"/>
    <property type="match status" value="4"/>
</dbReference>
<dbReference type="PANTHER" id="PTHR32208">
    <property type="entry name" value="SECRETED PROTEIN-RELATED"/>
    <property type="match status" value="1"/>
</dbReference>
<keyword evidence="4" id="KW-1185">Reference proteome</keyword>
<dbReference type="InterPro" id="IPR013783">
    <property type="entry name" value="Ig-like_fold"/>
</dbReference>
<dbReference type="PROSITE" id="PS51212">
    <property type="entry name" value="WSC"/>
    <property type="match status" value="4"/>
</dbReference>
<dbReference type="Pfam" id="PF07250">
    <property type="entry name" value="Glyoxal_oxid_N"/>
    <property type="match status" value="1"/>
</dbReference>
<dbReference type="InterPro" id="IPR014756">
    <property type="entry name" value="Ig_E-set"/>
</dbReference>
<feature type="domain" description="WSC" evidence="2">
    <location>
        <begin position="143"/>
        <end position="235"/>
    </location>
</feature>
<evidence type="ECO:0000256" key="1">
    <source>
        <dbReference type="ARBA" id="ARBA00022729"/>
    </source>
</evidence>
<evidence type="ECO:0000313" key="4">
    <source>
        <dbReference type="Proteomes" id="UP000033483"/>
    </source>
</evidence>
<dbReference type="InterPro" id="IPR037293">
    <property type="entry name" value="Gal_Oxidase_central_sf"/>
</dbReference>
<dbReference type="Pfam" id="PF09118">
    <property type="entry name" value="GO-like_E_set"/>
    <property type="match status" value="1"/>
</dbReference>
<accession>A0A0F4ZFH8</accession>
<dbReference type="AlphaFoldDB" id="A0A0F4ZFH8"/>
<proteinExistence type="predicted"/>
<gene>
    <name evidence="3" type="ORF">TD95_001872</name>
</gene>
<dbReference type="CDD" id="cd02851">
    <property type="entry name" value="E_set_GO_C"/>
    <property type="match status" value="1"/>
</dbReference>
<dbReference type="InterPro" id="IPR009880">
    <property type="entry name" value="Glyoxal_oxidase_N"/>
</dbReference>